<evidence type="ECO:0000313" key="2">
    <source>
        <dbReference type="Proteomes" id="UP001165378"/>
    </source>
</evidence>
<sequence>MLFDSAFDNPDIAPDFDPDDLEGCVPSYTCEGEQVGDAWHVTVRGLPGGAEVHVQGKTWRKAKRHTIDAVQKALGPDSGVYGLQFVPADPEAAEAVDAYYEARQALCFAEQKLRDTAREAARTLTAQGWSNRDTGSVLMMSHQRISQLAPRDARQE</sequence>
<organism evidence="1 2">
    <name type="scientific">Yinghuangia soli</name>
    <dbReference type="NCBI Taxonomy" id="2908204"/>
    <lineage>
        <taxon>Bacteria</taxon>
        <taxon>Bacillati</taxon>
        <taxon>Actinomycetota</taxon>
        <taxon>Actinomycetes</taxon>
        <taxon>Kitasatosporales</taxon>
        <taxon>Streptomycetaceae</taxon>
        <taxon>Yinghuangia</taxon>
    </lineage>
</organism>
<gene>
    <name evidence="1" type="ORF">LZ495_36825</name>
</gene>
<dbReference type="AlphaFoldDB" id="A0AA41Q758"/>
<dbReference type="Proteomes" id="UP001165378">
    <property type="component" value="Unassembled WGS sequence"/>
</dbReference>
<protein>
    <submittedName>
        <fullName evidence="1">Uncharacterized protein</fullName>
    </submittedName>
</protein>
<accession>A0AA41Q758</accession>
<reference evidence="1" key="1">
    <citation type="submission" date="2022-01" db="EMBL/GenBank/DDBJ databases">
        <title>Genome-Based Taxonomic Classification of the Phylum Actinobacteria.</title>
        <authorList>
            <person name="Gao Y."/>
        </authorList>
    </citation>
    <scope>NUCLEOTIDE SEQUENCE</scope>
    <source>
        <strain evidence="1">KLBMP 8922</strain>
    </source>
</reference>
<name>A0AA41Q758_9ACTN</name>
<comment type="caution">
    <text evidence="1">The sequence shown here is derived from an EMBL/GenBank/DDBJ whole genome shotgun (WGS) entry which is preliminary data.</text>
</comment>
<keyword evidence="2" id="KW-1185">Reference proteome</keyword>
<proteinExistence type="predicted"/>
<evidence type="ECO:0000313" key="1">
    <source>
        <dbReference type="EMBL" id="MCF2532748.1"/>
    </source>
</evidence>
<dbReference type="EMBL" id="JAKFHA010000038">
    <property type="protein sequence ID" value="MCF2532748.1"/>
    <property type="molecule type" value="Genomic_DNA"/>
</dbReference>
<dbReference type="RefSeq" id="WP_235057521.1">
    <property type="nucleotide sequence ID" value="NZ_JAKFHA010000038.1"/>
</dbReference>